<organism evidence="2 3">
    <name type="scientific">Pseudoflavonifractor hominis</name>
    <dbReference type="NCBI Taxonomy" id="2763059"/>
    <lineage>
        <taxon>Bacteria</taxon>
        <taxon>Bacillati</taxon>
        <taxon>Bacillota</taxon>
        <taxon>Clostridia</taxon>
        <taxon>Eubacteriales</taxon>
        <taxon>Oscillospiraceae</taxon>
        <taxon>Pseudoflavonifractor</taxon>
    </lineage>
</organism>
<keyword evidence="1" id="KW-0472">Membrane</keyword>
<feature type="transmembrane region" description="Helical" evidence="1">
    <location>
        <begin position="120"/>
        <end position="144"/>
    </location>
</feature>
<feature type="transmembrane region" description="Helical" evidence="1">
    <location>
        <begin position="33"/>
        <end position="52"/>
    </location>
</feature>
<proteinExistence type="predicted"/>
<dbReference type="EMBL" id="JACOPR010000009">
    <property type="protein sequence ID" value="MBC5731721.1"/>
    <property type="molecule type" value="Genomic_DNA"/>
</dbReference>
<keyword evidence="1" id="KW-1133">Transmembrane helix</keyword>
<gene>
    <name evidence="2" type="ORF">H8S34_12915</name>
</gene>
<keyword evidence="3" id="KW-1185">Reference proteome</keyword>
<evidence type="ECO:0000256" key="1">
    <source>
        <dbReference type="SAM" id="Phobius"/>
    </source>
</evidence>
<dbReference type="InterPro" id="IPR005325">
    <property type="entry name" value="DUF308_memb"/>
</dbReference>
<feature type="transmembrane region" description="Helical" evidence="1">
    <location>
        <begin position="58"/>
        <end position="78"/>
    </location>
</feature>
<feature type="transmembrane region" description="Helical" evidence="1">
    <location>
        <begin position="176"/>
        <end position="196"/>
    </location>
</feature>
<evidence type="ECO:0000313" key="3">
    <source>
        <dbReference type="Proteomes" id="UP000660021"/>
    </source>
</evidence>
<name>A0ABR7HW14_9FIRM</name>
<reference evidence="2 3" key="1">
    <citation type="submission" date="2020-08" db="EMBL/GenBank/DDBJ databases">
        <title>Genome public.</title>
        <authorList>
            <person name="Liu C."/>
            <person name="Sun Q."/>
        </authorList>
    </citation>
    <scope>NUCLEOTIDE SEQUENCE [LARGE SCALE GENOMIC DNA]</scope>
    <source>
        <strain evidence="2 3">New-38</strain>
    </source>
</reference>
<sequence>MNPSSRPPYDIHDADYEQILDDLPAAPINRKSGLLSGLLLGGLGLFLLLSPIVAGVAIAYLITAGLLLYGISQTLAFFRVPKGERSGWSLLNGILLMLFAGLSMWIALSGPAGLFPLIESLSYAAGFLTASAGVIQISAFYALYKAKLSGAGWGLAGGILNLLLSVVILLNPIVSWFSLTALWGVYLLVSAIALSAESWSGRRAVRF</sequence>
<comment type="caution">
    <text evidence="2">The sequence shown here is derived from an EMBL/GenBank/DDBJ whole genome shotgun (WGS) entry which is preliminary data.</text>
</comment>
<protein>
    <submittedName>
        <fullName evidence="2">DUF308 domain-containing protein</fullName>
    </submittedName>
</protein>
<dbReference type="Proteomes" id="UP000660021">
    <property type="component" value="Unassembled WGS sequence"/>
</dbReference>
<feature type="transmembrane region" description="Helical" evidence="1">
    <location>
        <begin position="151"/>
        <end position="170"/>
    </location>
</feature>
<evidence type="ECO:0000313" key="2">
    <source>
        <dbReference type="EMBL" id="MBC5731721.1"/>
    </source>
</evidence>
<dbReference type="Pfam" id="PF03729">
    <property type="entry name" value="DUF308"/>
    <property type="match status" value="2"/>
</dbReference>
<dbReference type="RefSeq" id="WP_186964196.1">
    <property type="nucleotide sequence ID" value="NZ_JACOPR010000009.1"/>
</dbReference>
<keyword evidence="1" id="KW-0812">Transmembrane</keyword>
<accession>A0ABR7HW14</accession>
<feature type="transmembrane region" description="Helical" evidence="1">
    <location>
        <begin position="90"/>
        <end position="108"/>
    </location>
</feature>